<accession>A0A094YII1</accession>
<dbReference type="AlphaFoldDB" id="A0A094YII1"/>
<evidence type="ECO:0000313" key="2">
    <source>
        <dbReference type="EMBL" id="KGB21152.1"/>
    </source>
</evidence>
<gene>
    <name evidence="2" type="ORF">AtDm6_3147</name>
</gene>
<dbReference type="RefSeq" id="WP_035382123.1">
    <property type="nucleotide sequence ID" value="NZ_JAUYUW010000001.1"/>
</dbReference>
<keyword evidence="3" id="KW-1185">Reference proteome</keyword>
<feature type="region of interest" description="Disordered" evidence="1">
    <location>
        <begin position="116"/>
        <end position="136"/>
    </location>
</feature>
<proteinExistence type="predicted"/>
<dbReference type="Proteomes" id="UP000029448">
    <property type="component" value="Unassembled WGS sequence"/>
</dbReference>
<evidence type="ECO:0000313" key="3">
    <source>
        <dbReference type="Proteomes" id="UP000029448"/>
    </source>
</evidence>
<comment type="caution">
    <text evidence="2">The sequence shown here is derived from an EMBL/GenBank/DDBJ whole genome shotgun (WGS) entry which is preliminary data.</text>
</comment>
<name>A0A094YII1_9PROT</name>
<protein>
    <submittedName>
        <fullName evidence="2">Uncharacterized protein</fullName>
    </submittedName>
</protein>
<organism evidence="2 3">
    <name type="scientific">Acetobacter tropicalis</name>
    <dbReference type="NCBI Taxonomy" id="104102"/>
    <lineage>
        <taxon>Bacteria</taxon>
        <taxon>Pseudomonadati</taxon>
        <taxon>Pseudomonadota</taxon>
        <taxon>Alphaproteobacteria</taxon>
        <taxon>Acetobacterales</taxon>
        <taxon>Acetobacteraceae</taxon>
        <taxon>Acetobacter</taxon>
    </lineage>
</organism>
<sequence length="136" mass="15269">MVKGQVFCRGSIALHEKKPVLVLRPYDADCIVVVRLIGDKPPYHRSDVDLGMSAFLLRNRVARVCNIFRVPQKSLRCMGDVAMRVPEEVVRRVEAAERDERARRGGENFRPGILRSGWRGPKMGDCGRKIGGPPSD</sequence>
<reference evidence="2 3" key="1">
    <citation type="submission" date="2014-06" db="EMBL/GenBank/DDBJ databases">
        <title>Functional and comparative genomic analyses of the Drosophila gut microbiota identify candidate symbiosis factors.</title>
        <authorList>
            <person name="Newell P.D."/>
            <person name="Chaston J.M."/>
            <person name="Douglas A.E."/>
        </authorList>
    </citation>
    <scope>NUCLEOTIDE SEQUENCE [LARGE SCALE GENOMIC DNA]</scope>
    <source>
        <strain evidence="2 3">DmCS_006</strain>
    </source>
</reference>
<dbReference type="PATRIC" id="fig|104102.7.peg.3101"/>
<evidence type="ECO:0000256" key="1">
    <source>
        <dbReference type="SAM" id="MobiDB-lite"/>
    </source>
</evidence>
<dbReference type="GeneID" id="89478567"/>
<dbReference type="EMBL" id="JOKM01000103">
    <property type="protein sequence ID" value="KGB21152.1"/>
    <property type="molecule type" value="Genomic_DNA"/>
</dbReference>